<evidence type="ECO:0000259" key="2">
    <source>
        <dbReference type="Pfam" id="PF06985"/>
    </source>
</evidence>
<dbReference type="EMBL" id="RYZI01000445">
    <property type="protein sequence ID" value="RWA05392.1"/>
    <property type="molecule type" value="Genomic_DNA"/>
</dbReference>
<protein>
    <recommendedName>
        <fullName evidence="2">Heterokaryon incompatibility domain-containing protein</fullName>
    </recommendedName>
</protein>
<dbReference type="InterPro" id="IPR010730">
    <property type="entry name" value="HET"/>
</dbReference>
<dbReference type="InterPro" id="IPR052895">
    <property type="entry name" value="HetReg/Transcr_Mod"/>
</dbReference>
<sequence>MDSIFRISDDGPGDESQDGAFVYSSGQLNHNEIRLLVVLPHLENEAEIHCRIFRYSLESMNVYGLQAHPFMALSYVWGDAETKKTIFIYGKPKTITQNLYDALLRLRNPLLPLLLWVDSVCINQDDLQERSQQVGIMCDLYSKANRVLCWLGRTDDSNGLGNTADAAQCFGNLETVFQSKDKDGSPLILSPKSIGQLNHHLSVLCTLPFWHRVWITQEIVLSRKALFLWGSVAIELTTLEKLLKFKDRFIPANWYEPFTVGSSVATYANFTQSLEMRSSSMTLQRALLATRHRSATDARDCVYGVLALVPPGNMIVPDYTKTVRSVYLETFKAILRQESNLDALSACVRGWIQTCETAEVTGQGRWPTWLPDWSHKSLKEMDLQPLSGNFFGIGSRFKSVILDCHDYDPIDFLACGDSEKSAHILRGDDQLRVHGIDFDTVEIEIDNPSQNPNSWADEVKTLWDRGYLRNVYDDLHVLRNACRRTMSDDRYVIQETPSPTNTATRRSFEPFDEEEKFESDRDKMVRDRMGRDMNHTDREKPNACQSGR</sequence>
<feature type="compositionally biased region" description="Polar residues" evidence="1">
    <location>
        <begin position="495"/>
        <end position="505"/>
    </location>
</feature>
<evidence type="ECO:0000313" key="3">
    <source>
        <dbReference type="EMBL" id="RWA05392.1"/>
    </source>
</evidence>
<dbReference type="Proteomes" id="UP000286045">
    <property type="component" value="Unassembled WGS sequence"/>
</dbReference>
<gene>
    <name evidence="3" type="ORF">EKO27_g9712</name>
</gene>
<proteinExistence type="predicted"/>
<evidence type="ECO:0000313" key="4">
    <source>
        <dbReference type="Proteomes" id="UP000286045"/>
    </source>
</evidence>
<dbReference type="PANTHER" id="PTHR24148">
    <property type="entry name" value="ANKYRIN REPEAT DOMAIN-CONTAINING PROTEIN 39 HOMOLOG-RELATED"/>
    <property type="match status" value="1"/>
</dbReference>
<dbReference type="Pfam" id="PF06985">
    <property type="entry name" value="HET"/>
    <property type="match status" value="1"/>
</dbReference>
<organism evidence="3 4">
    <name type="scientific">Xylaria grammica</name>
    <dbReference type="NCBI Taxonomy" id="363999"/>
    <lineage>
        <taxon>Eukaryota</taxon>
        <taxon>Fungi</taxon>
        <taxon>Dikarya</taxon>
        <taxon>Ascomycota</taxon>
        <taxon>Pezizomycotina</taxon>
        <taxon>Sordariomycetes</taxon>
        <taxon>Xylariomycetidae</taxon>
        <taxon>Xylariales</taxon>
        <taxon>Xylariaceae</taxon>
        <taxon>Xylaria</taxon>
    </lineage>
</organism>
<feature type="region of interest" description="Disordered" evidence="1">
    <location>
        <begin position="495"/>
        <end position="548"/>
    </location>
</feature>
<feature type="compositionally biased region" description="Basic and acidic residues" evidence="1">
    <location>
        <begin position="518"/>
        <end position="541"/>
    </location>
</feature>
<dbReference type="AlphaFoldDB" id="A0A439CTE0"/>
<feature type="domain" description="Heterokaryon incompatibility" evidence="2">
    <location>
        <begin position="70"/>
        <end position="218"/>
    </location>
</feature>
<reference evidence="3 4" key="1">
    <citation type="submission" date="2018-12" db="EMBL/GenBank/DDBJ databases">
        <title>Draft genome sequence of Xylaria grammica IHI A82.</title>
        <authorList>
            <person name="Buettner E."/>
            <person name="Kellner H."/>
        </authorList>
    </citation>
    <scope>NUCLEOTIDE SEQUENCE [LARGE SCALE GENOMIC DNA]</scope>
    <source>
        <strain evidence="3 4">IHI A82</strain>
    </source>
</reference>
<name>A0A439CTE0_9PEZI</name>
<accession>A0A439CTE0</accession>
<keyword evidence="4" id="KW-1185">Reference proteome</keyword>
<evidence type="ECO:0000256" key="1">
    <source>
        <dbReference type="SAM" id="MobiDB-lite"/>
    </source>
</evidence>
<dbReference type="PANTHER" id="PTHR24148:SF64">
    <property type="entry name" value="HETEROKARYON INCOMPATIBILITY DOMAIN-CONTAINING PROTEIN"/>
    <property type="match status" value="1"/>
</dbReference>
<comment type="caution">
    <text evidence="3">The sequence shown here is derived from an EMBL/GenBank/DDBJ whole genome shotgun (WGS) entry which is preliminary data.</text>
</comment>